<dbReference type="InterPro" id="IPR053013">
    <property type="entry name" value="LAT"/>
</dbReference>
<protein>
    <recommendedName>
        <fullName evidence="3">N-acetyltransferase domain-containing protein</fullName>
    </recommendedName>
</protein>
<sequence>MDYSQLIVVQCNGLQKIQTRKNHYKQWGAPLGFDEQGWVDRFTTLEQDKWAEGDRYVTWALVCKDDPNSTDMLAHCETFRRISLAKEPGSNDAKDVTSYGIASVFTPPSNRGKGYARQLLRLIHYVIAPSSLLPPFPTHWGSAPQIAGFRDAEFSVLYSGVGDKYYATCRRGDGLSSEAGWIRQNITLRTWDVTAAPEAASSEAGWEWLGHDSLSDLEASTDREMRKAFGNDADGSYQFAILPTWCIQEI</sequence>
<dbReference type="AlphaFoldDB" id="A0A1Y2B049"/>
<dbReference type="Proteomes" id="UP000193986">
    <property type="component" value="Unassembled WGS sequence"/>
</dbReference>
<name>A0A1Y2B049_9TREE</name>
<gene>
    <name evidence="1" type="ORF">BCR39DRAFT_577067</name>
</gene>
<proteinExistence type="predicted"/>
<dbReference type="SUPFAM" id="SSF55729">
    <property type="entry name" value="Acyl-CoA N-acyltransferases (Nat)"/>
    <property type="match status" value="1"/>
</dbReference>
<dbReference type="InParanoid" id="A0A1Y2B049"/>
<dbReference type="Gene3D" id="3.40.630.30">
    <property type="match status" value="1"/>
</dbReference>
<evidence type="ECO:0008006" key="3">
    <source>
        <dbReference type="Google" id="ProtNLM"/>
    </source>
</evidence>
<dbReference type="OrthoDB" id="2020070at2759"/>
<keyword evidence="2" id="KW-1185">Reference proteome</keyword>
<reference evidence="1 2" key="1">
    <citation type="submission" date="2016-07" db="EMBL/GenBank/DDBJ databases">
        <title>Pervasive Adenine N6-methylation of Active Genes in Fungi.</title>
        <authorList>
            <consortium name="DOE Joint Genome Institute"/>
            <person name="Mondo S.J."/>
            <person name="Dannebaum R.O."/>
            <person name="Kuo R.C."/>
            <person name="Labutti K."/>
            <person name="Haridas S."/>
            <person name="Kuo A."/>
            <person name="Salamov A."/>
            <person name="Ahrendt S.R."/>
            <person name="Lipzen A."/>
            <person name="Sullivan W."/>
            <person name="Andreopoulos W.B."/>
            <person name="Clum A."/>
            <person name="Lindquist E."/>
            <person name="Daum C."/>
            <person name="Ramamoorthy G.K."/>
            <person name="Gryganskyi A."/>
            <person name="Culley D."/>
            <person name="Magnuson J.K."/>
            <person name="James T.Y."/>
            <person name="O'Malley M.A."/>
            <person name="Stajich J.E."/>
            <person name="Spatafora J.W."/>
            <person name="Visel A."/>
            <person name="Grigoriev I.V."/>
        </authorList>
    </citation>
    <scope>NUCLEOTIDE SEQUENCE [LARGE SCALE GENOMIC DNA]</scope>
    <source>
        <strain evidence="1 2">68-887.2</strain>
    </source>
</reference>
<dbReference type="InterPro" id="IPR016181">
    <property type="entry name" value="Acyl_CoA_acyltransferase"/>
</dbReference>
<evidence type="ECO:0000313" key="1">
    <source>
        <dbReference type="EMBL" id="ORY27920.1"/>
    </source>
</evidence>
<dbReference type="PANTHER" id="PTHR34815">
    <property type="entry name" value="LYSINE ACETYLTRANSFERASE"/>
    <property type="match status" value="1"/>
</dbReference>
<comment type="caution">
    <text evidence="1">The sequence shown here is derived from an EMBL/GenBank/DDBJ whole genome shotgun (WGS) entry which is preliminary data.</text>
</comment>
<organism evidence="1 2">
    <name type="scientific">Naematelia encephala</name>
    <dbReference type="NCBI Taxonomy" id="71784"/>
    <lineage>
        <taxon>Eukaryota</taxon>
        <taxon>Fungi</taxon>
        <taxon>Dikarya</taxon>
        <taxon>Basidiomycota</taxon>
        <taxon>Agaricomycotina</taxon>
        <taxon>Tremellomycetes</taxon>
        <taxon>Tremellales</taxon>
        <taxon>Naemateliaceae</taxon>
        <taxon>Naematelia</taxon>
    </lineage>
</organism>
<dbReference type="EMBL" id="MCFC01000035">
    <property type="protein sequence ID" value="ORY27920.1"/>
    <property type="molecule type" value="Genomic_DNA"/>
</dbReference>
<dbReference type="PANTHER" id="PTHR34815:SF2">
    <property type="entry name" value="N-ACETYLTRANSFERASE DOMAIN-CONTAINING PROTEIN"/>
    <property type="match status" value="1"/>
</dbReference>
<dbReference type="STRING" id="71784.A0A1Y2B049"/>
<evidence type="ECO:0000313" key="2">
    <source>
        <dbReference type="Proteomes" id="UP000193986"/>
    </source>
</evidence>
<accession>A0A1Y2B049</accession>